<dbReference type="Proteomes" id="UP001057402">
    <property type="component" value="Chromosome 11"/>
</dbReference>
<organism evidence="1 2">
    <name type="scientific">Melastoma candidum</name>
    <dbReference type="NCBI Taxonomy" id="119954"/>
    <lineage>
        <taxon>Eukaryota</taxon>
        <taxon>Viridiplantae</taxon>
        <taxon>Streptophyta</taxon>
        <taxon>Embryophyta</taxon>
        <taxon>Tracheophyta</taxon>
        <taxon>Spermatophyta</taxon>
        <taxon>Magnoliopsida</taxon>
        <taxon>eudicotyledons</taxon>
        <taxon>Gunneridae</taxon>
        <taxon>Pentapetalae</taxon>
        <taxon>rosids</taxon>
        <taxon>malvids</taxon>
        <taxon>Myrtales</taxon>
        <taxon>Melastomataceae</taxon>
        <taxon>Melastomatoideae</taxon>
        <taxon>Melastomateae</taxon>
        <taxon>Melastoma</taxon>
    </lineage>
</organism>
<gene>
    <name evidence="1" type="ORF">MLD38_036808</name>
</gene>
<accession>A0ACB9LMP1</accession>
<comment type="caution">
    <text evidence="1">The sequence shown here is derived from an EMBL/GenBank/DDBJ whole genome shotgun (WGS) entry which is preliminary data.</text>
</comment>
<protein>
    <submittedName>
        <fullName evidence="1">Uncharacterized protein</fullName>
    </submittedName>
</protein>
<reference evidence="2" key="1">
    <citation type="journal article" date="2023" name="Front. Plant Sci.">
        <title>Chromosomal-level genome assembly of Melastoma candidum provides insights into trichome evolution.</title>
        <authorList>
            <person name="Zhong Y."/>
            <person name="Wu W."/>
            <person name="Sun C."/>
            <person name="Zou P."/>
            <person name="Liu Y."/>
            <person name="Dai S."/>
            <person name="Zhou R."/>
        </authorList>
    </citation>
    <scope>NUCLEOTIDE SEQUENCE [LARGE SCALE GENOMIC DNA]</scope>
</reference>
<name>A0ACB9LMP1_9MYRT</name>
<evidence type="ECO:0000313" key="1">
    <source>
        <dbReference type="EMBL" id="KAI4311945.1"/>
    </source>
</evidence>
<sequence length="105" mass="11393">MDVTDEAGGLQAFRGRAALRDAGSLLPLPFPPLDASCPLAVLVFLKGDDHTRGTADCPKPPTNFQMVTSWALNLQLVSGDDYVERDQVARSVLDLDLELHLIHPV</sequence>
<proteinExistence type="predicted"/>
<dbReference type="EMBL" id="CM042890">
    <property type="protein sequence ID" value="KAI4311945.1"/>
    <property type="molecule type" value="Genomic_DNA"/>
</dbReference>
<evidence type="ECO:0000313" key="2">
    <source>
        <dbReference type="Proteomes" id="UP001057402"/>
    </source>
</evidence>
<keyword evidence="2" id="KW-1185">Reference proteome</keyword>